<dbReference type="Proteomes" id="UP001499978">
    <property type="component" value="Unassembled WGS sequence"/>
</dbReference>
<reference evidence="2" key="1">
    <citation type="journal article" date="2019" name="Int. J. Syst. Evol. Microbiol.">
        <title>The Global Catalogue of Microorganisms (GCM) 10K type strain sequencing project: providing services to taxonomists for standard genome sequencing and annotation.</title>
        <authorList>
            <consortium name="The Broad Institute Genomics Platform"/>
            <consortium name="The Broad Institute Genome Sequencing Center for Infectious Disease"/>
            <person name="Wu L."/>
            <person name="Ma J."/>
        </authorList>
    </citation>
    <scope>NUCLEOTIDE SEQUENCE [LARGE SCALE GENOMIC DNA]</scope>
    <source>
        <strain evidence="2">JCM 3367</strain>
    </source>
</reference>
<gene>
    <name evidence="1" type="ORF">GCM10010201_34620</name>
</gene>
<dbReference type="EMBL" id="BAAARY010000032">
    <property type="protein sequence ID" value="GAA2532249.1"/>
    <property type="molecule type" value="Genomic_DNA"/>
</dbReference>
<evidence type="ECO:0000313" key="2">
    <source>
        <dbReference type="Proteomes" id="UP001499978"/>
    </source>
</evidence>
<keyword evidence="2" id="KW-1185">Reference proteome</keyword>
<proteinExistence type="predicted"/>
<organism evidence="1 2">
    <name type="scientific">Pilimelia columellifera subsp. columellifera</name>
    <dbReference type="NCBI Taxonomy" id="706583"/>
    <lineage>
        <taxon>Bacteria</taxon>
        <taxon>Bacillati</taxon>
        <taxon>Actinomycetota</taxon>
        <taxon>Actinomycetes</taxon>
        <taxon>Micromonosporales</taxon>
        <taxon>Micromonosporaceae</taxon>
        <taxon>Pilimelia</taxon>
    </lineage>
</organism>
<protein>
    <submittedName>
        <fullName evidence="1">Uncharacterized protein</fullName>
    </submittedName>
</protein>
<accession>A0ABP6B1T4</accession>
<name>A0ABP6B1T4_9ACTN</name>
<sequence length="101" mass="11485">MTAEPITRWSARRSGRLLAGVFDPYQDRHTANRACNSNGPAWWGVDVYRGVWKPLPRTPFAGDAMLAPEIDVLVDPDDLAQLLDDDHDFVVDDLDEEYERL</sequence>
<comment type="caution">
    <text evidence="1">The sequence shown here is derived from an EMBL/GenBank/DDBJ whole genome shotgun (WGS) entry which is preliminary data.</text>
</comment>
<evidence type="ECO:0000313" key="1">
    <source>
        <dbReference type="EMBL" id="GAA2532249.1"/>
    </source>
</evidence>